<dbReference type="STRING" id="158607.A0A2P5IBV0"/>
<gene>
    <name evidence="3" type="ORF">DHEL01_v201598</name>
</gene>
<feature type="compositionally biased region" description="Basic residues" evidence="1">
    <location>
        <begin position="310"/>
        <end position="319"/>
    </location>
</feature>
<evidence type="ECO:0000313" key="4">
    <source>
        <dbReference type="Proteomes" id="UP000094444"/>
    </source>
</evidence>
<keyword evidence="4" id="KW-1185">Reference proteome</keyword>
<accession>A0A2P5IBV0</accession>
<evidence type="ECO:0000313" key="3">
    <source>
        <dbReference type="EMBL" id="POS79992.1"/>
    </source>
</evidence>
<keyword evidence="2" id="KW-0812">Transmembrane</keyword>
<evidence type="ECO:0000256" key="1">
    <source>
        <dbReference type="SAM" id="MobiDB-lite"/>
    </source>
</evidence>
<feature type="region of interest" description="Disordered" evidence="1">
    <location>
        <begin position="282"/>
        <end position="319"/>
    </location>
</feature>
<feature type="transmembrane region" description="Helical" evidence="2">
    <location>
        <begin position="33"/>
        <end position="56"/>
    </location>
</feature>
<dbReference type="Proteomes" id="UP000094444">
    <property type="component" value="Unassembled WGS sequence"/>
</dbReference>
<dbReference type="AlphaFoldDB" id="A0A2P5IBV0"/>
<feature type="region of interest" description="Disordered" evidence="1">
    <location>
        <begin position="219"/>
        <end position="240"/>
    </location>
</feature>
<dbReference type="InParanoid" id="A0A2P5IBV0"/>
<feature type="region of interest" description="Disordered" evidence="1">
    <location>
        <begin position="1"/>
        <end position="28"/>
    </location>
</feature>
<dbReference type="EMBL" id="MAVT02000076">
    <property type="protein sequence ID" value="POS79992.1"/>
    <property type="molecule type" value="Genomic_DNA"/>
</dbReference>
<keyword evidence="2" id="KW-0472">Membrane</keyword>
<feature type="region of interest" description="Disordered" evidence="1">
    <location>
        <begin position="63"/>
        <end position="83"/>
    </location>
</feature>
<feature type="region of interest" description="Disordered" evidence="1">
    <location>
        <begin position="130"/>
        <end position="152"/>
    </location>
</feature>
<reference evidence="3" key="1">
    <citation type="submission" date="2017-09" db="EMBL/GenBank/DDBJ databases">
        <title>Polyketide synthases of a Diaporthe helianthi virulent isolate.</title>
        <authorList>
            <person name="Baroncelli R."/>
        </authorList>
    </citation>
    <scope>NUCLEOTIDE SEQUENCE [LARGE SCALE GENOMIC DNA]</scope>
    <source>
        <strain evidence="3">7/96</strain>
    </source>
</reference>
<proteinExistence type="predicted"/>
<name>A0A2P5IBV0_DIAHE</name>
<protein>
    <submittedName>
        <fullName evidence="3">Uncharacterized protein</fullName>
    </submittedName>
</protein>
<feature type="compositionally biased region" description="Low complexity" evidence="1">
    <location>
        <begin position="223"/>
        <end position="232"/>
    </location>
</feature>
<sequence>MLIYKLSTPTTRGDGQGDGPYDENSGQGGKPGVTAGIALGTISGFGLLVLLLFYGARMLKKRRQRQADGSDEQGSGPGDLDEARDRPFAISARANRADPTDAEPIVRDFATLHGERRPSNPARPKQIIAASTGADWRTGNPATPRAAVDGAPMKPLATHGTHDDVWEDIPSTPTILVQPPESVAQNPGLGERAWHRRRLSAPIPPPGYRYSDGSVAFGGAGGASRAQAAEEAPSQGLGDGTRIPWEDDWNALMPAPLALQPLGYNASGNSVAVGAQEGGPLTGKSMWTVGHPDDASTAGSSGEGMERGGRTGRKTGKTE</sequence>
<organism evidence="3 4">
    <name type="scientific">Diaporthe helianthi</name>
    <dbReference type="NCBI Taxonomy" id="158607"/>
    <lineage>
        <taxon>Eukaryota</taxon>
        <taxon>Fungi</taxon>
        <taxon>Dikarya</taxon>
        <taxon>Ascomycota</taxon>
        <taxon>Pezizomycotina</taxon>
        <taxon>Sordariomycetes</taxon>
        <taxon>Sordariomycetidae</taxon>
        <taxon>Diaporthales</taxon>
        <taxon>Diaporthaceae</taxon>
        <taxon>Diaporthe</taxon>
    </lineage>
</organism>
<evidence type="ECO:0000256" key="2">
    <source>
        <dbReference type="SAM" id="Phobius"/>
    </source>
</evidence>
<dbReference type="OrthoDB" id="2019572at2759"/>
<comment type="caution">
    <text evidence="3">The sequence shown here is derived from an EMBL/GenBank/DDBJ whole genome shotgun (WGS) entry which is preliminary data.</text>
</comment>
<keyword evidence="2" id="KW-1133">Transmembrane helix</keyword>